<gene>
    <name evidence="1" type="ORF">D8I35_17285</name>
</gene>
<accession>A0A3M6QKP9</accession>
<keyword evidence="2" id="KW-1185">Reference proteome</keyword>
<reference evidence="1 2" key="1">
    <citation type="submission" date="2018-10" db="EMBL/GenBank/DDBJ databases">
        <title>Draft genome of Cortibacter populi DSM10536.</title>
        <authorList>
            <person name="Bernier A.-M."/>
            <person name="Bernard K."/>
        </authorList>
    </citation>
    <scope>NUCLEOTIDE SEQUENCE [LARGE SCALE GENOMIC DNA]</scope>
    <source>
        <strain evidence="1 2">DSM 105136</strain>
    </source>
</reference>
<dbReference type="EMBL" id="RDQO01000006">
    <property type="protein sequence ID" value="RMX03613.1"/>
    <property type="molecule type" value="Genomic_DNA"/>
</dbReference>
<protein>
    <submittedName>
        <fullName evidence="1">Phosphoglycerate mutase</fullName>
    </submittedName>
</protein>
<sequence>MPIHILPFAAIDGLQEYGTTTGHRPALPQLNRLLARLPQRHWLRIGADTPTAPHEFALSHLLETLGGPAREFSAEHPPLSLAALQAHALKLAGSAGQPAGWAFVTPSHLQITTDRIQLTDPAQLQLSPAHSQALLASVQALWEEDGITLHAIAPDRWLAGADWLDGLPTTSLDRAIHRDVRQWMPALGQTGRLQRLQTEIQMLLYHHPVNDARAATGLPAINALWCSGTGRNDHLDALTPGLARLHVEESLRQPALAGHIQAWLNQWQTLDADWLPQLEAALARGEDLQLVLCGERHAVILAAATSPASRWHQLGTRLRQWRPWATARRTDPVTDLLLEL</sequence>
<proteinExistence type="predicted"/>
<organism evidence="1 2">
    <name type="scientific">Corticibacter populi</name>
    <dbReference type="NCBI Taxonomy" id="1550736"/>
    <lineage>
        <taxon>Bacteria</taxon>
        <taxon>Pseudomonadati</taxon>
        <taxon>Pseudomonadota</taxon>
        <taxon>Betaproteobacteria</taxon>
        <taxon>Burkholderiales</taxon>
        <taxon>Comamonadaceae</taxon>
        <taxon>Corticibacter</taxon>
    </lineage>
</organism>
<name>A0A3M6QKP9_9BURK</name>
<dbReference type="Proteomes" id="UP000278006">
    <property type="component" value="Unassembled WGS sequence"/>
</dbReference>
<dbReference type="AlphaFoldDB" id="A0A3M6QKP9"/>
<evidence type="ECO:0000313" key="1">
    <source>
        <dbReference type="EMBL" id="RMX03613.1"/>
    </source>
</evidence>
<comment type="caution">
    <text evidence="1">The sequence shown here is derived from an EMBL/GenBank/DDBJ whole genome shotgun (WGS) entry which is preliminary data.</text>
</comment>
<evidence type="ECO:0000313" key="2">
    <source>
        <dbReference type="Proteomes" id="UP000278006"/>
    </source>
</evidence>